<dbReference type="SUPFAM" id="SSF54631">
    <property type="entry name" value="CBS-domain pair"/>
    <property type="match status" value="1"/>
</dbReference>
<reference evidence="4" key="1">
    <citation type="submission" date="2020-07" db="EMBL/GenBank/DDBJ databases">
        <title>Huge and variable diversity of episymbiotic CPR bacteria and DPANN archaea in groundwater ecosystems.</title>
        <authorList>
            <person name="He C.Y."/>
            <person name="Keren R."/>
            <person name="Whittaker M."/>
            <person name="Farag I.F."/>
            <person name="Doudna J."/>
            <person name="Cate J.H.D."/>
            <person name="Banfield J.F."/>
        </authorList>
    </citation>
    <scope>NUCLEOTIDE SEQUENCE</scope>
    <source>
        <strain evidence="4">NC_groundwater_191_Ag_S-0.1um_45_8</strain>
    </source>
</reference>
<dbReference type="AlphaFoldDB" id="A0A9D6DNV6"/>
<dbReference type="PROSITE" id="PS51371">
    <property type="entry name" value="CBS"/>
    <property type="match status" value="1"/>
</dbReference>
<dbReference type="InterPro" id="IPR046342">
    <property type="entry name" value="CBS_dom_sf"/>
</dbReference>
<evidence type="ECO:0000313" key="5">
    <source>
        <dbReference type="Proteomes" id="UP000786662"/>
    </source>
</evidence>
<dbReference type="SMART" id="SM00116">
    <property type="entry name" value="CBS"/>
    <property type="match status" value="2"/>
</dbReference>
<name>A0A9D6DNV6_9BACT</name>
<accession>A0A9D6DNV6</accession>
<keyword evidence="1 2" id="KW-0129">CBS domain</keyword>
<dbReference type="InterPro" id="IPR051257">
    <property type="entry name" value="Diverse_CBS-Domain"/>
</dbReference>
<dbReference type="SUPFAM" id="SSF109604">
    <property type="entry name" value="HD-domain/PDEase-like"/>
    <property type="match status" value="1"/>
</dbReference>
<dbReference type="PANTHER" id="PTHR43080:SF2">
    <property type="entry name" value="CBS DOMAIN-CONTAINING PROTEIN"/>
    <property type="match status" value="1"/>
</dbReference>
<evidence type="ECO:0000313" key="4">
    <source>
        <dbReference type="EMBL" id="MBI2052283.1"/>
    </source>
</evidence>
<evidence type="ECO:0000256" key="1">
    <source>
        <dbReference type="ARBA" id="ARBA00023122"/>
    </source>
</evidence>
<dbReference type="EMBL" id="JACOYY010000036">
    <property type="protein sequence ID" value="MBI2052283.1"/>
    <property type="molecule type" value="Genomic_DNA"/>
</dbReference>
<dbReference type="PANTHER" id="PTHR43080">
    <property type="entry name" value="CBS DOMAIN-CONTAINING PROTEIN CBSX3, MITOCHONDRIAL"/>
    <property type="match status" value="1"/>
</dbReference>
<dbReference type="InterPro" id="IPR000644">
    <property type="entry name" value="CBS_dom"/>
</dbReference>
<dbReference type="Gene3D" id="3.10.580.10">
    <property type="entry name" value="CBS-domain"/>
    <property type="match status" value="1"/>
</dbReference>
<organism evidence="4 5">
    <name type="scientific">Candidatus Sungiibacteriota bacterium</name>
    <dbReference type="NCBI Taxonomy" id="2750080"/>
    <lineage>
        <taxon>Bacteria</taxon>
        <taxon>Candidatus Sungiibacteriota</taxon>
    </lineage>
</organism>
<feature type="domain" description="CBS" evidence="3">
    <location>
        <begin position="99"/>
        <end position="156"/>
    </location>
</feature>
<evidence type="ECO:0000259" key="3">
    <source>
        <dbReference type="PROSITE" id="PS51371"/>
    </source>
</evidence>
<comment type="caution">
    <text evidence="4">The sequence shown here is derived from an EMBL/GenBank/DDBJ whole genome shotgun (WGS) entry which is preliminary data.</text>
</comment>
<sequence>MVETLAKILSKYTPQEAETIRQAFDFAKKIHQGQKRDSGEEYFYHPVEVAKILRDTQSRHLIVLDNQEKPHGIISVVDINNRVVAAEKNPAALKAKDIMTKNILVVPCTIELAEALQKMSEKNISSLPVVDEKNKLLGVLEFPKALKSLCEFEKKITNSE</sequence>
<dbReference type="Pfam" id="PF00571">
    <property type="entry name" value="CBS"/>
    <property type="match status" value="2"/>
</dbReference>
<protein>
    <submittedName>
        <fullName evidence="4">CBS domain-containing protein</fullName>
    </submittedName>
</protein>
<dbReference type="Gene3D" id="1.10.3210.10">
    <property type="entry name" value="Hypothetical protein af1432"/>
    <property type="match status" value="1"/>
</dbReference>
<evidence type="ECO:0000256" key="2">
    <source>
        <dbReference type="PROSITE-ProRule" id="PRU00703"/>
    </source>
</evidence>
<gene>
    <name evidence="4" type="ORF">HYT38_01215</name>
</gene>
<proteinExistence type="predicted"/>
<dbReference type="Proteomes" id="UP000786662">
    <property type="component" value="Unassembled WGS sequence"/>
</dbReference>